<dbReference type="AlphaFoldDB" id="A0AA35P891"/>
<dbReference type="Proteomes" id="UP001178461">
    <property type="component" value="Chromosome 6"/>
</dbReference>
<organism evidence="1 2">
    <name type="scientific">Podarcis lilfordi</name>
    <name type="common">Lilford's wall lizard</name>
    <dbReference type="NCBI Taxonomy" id="74358"/>
    <lineage>
        <taxon>Eukaryota</taxon>
        <taxon>Metazoa</taxon>
        <taxon>Chordata</taxon>
        <taxon>Craniata</taxon>
        <taxon>Vertebrata</taxon>
        <taxon>Euteleostomi</taxon>
        <taxon>Lepidosauria</taxon>
        <taxon>Squamata</taxon>
        <taxon>Bifurcata</taxon>
        <taxon>Unidentata</taxon>
        <taxon>Episquamata</taxon>
        <taxon>Laterata</taxon>
        <taxon>Lacertibaenia</taxon>
        <taxon>Lacertidae</taxon>
        <taxon>Podarcis</taxon>
    </lineage>
</organism>
<name>A0AA35P891_9SAUR</name>
<proteinExistence type="predicted"/>
<evidence type="ECO:0000313" key="1">
    <source>
        <dbReference type="EMBL" id="CAI5776590.1"/>
    </source>
</evidence>
<dbReference type="EMBL" id="OX395131">
    <property type="protein sequence ID" value="CAI5776590.1"/>
    <property type="molecule type" value="Genomic_DNA"/>
</dbReference>
<gene>
    <name evidence="1" type="ORF">PODLI_1B007573</name>
</gene>
<sequence length="99" mass="11536">MNTIPISHTQRQSLFRSVNPTGAGTQSLWPRFCHMEEFKYARLSGSEKPLKVDVHLLYSQNRRLKKPFMMQLIIPSMRCPPVAFQLLLLIFCRAFSKPQ</sequence>
<accession>A0AA35P891</accession>
<reference evidence="1" key="1">
    <citation type="submission" date="2022-12" db="EMBL/GenBank/DDBJ databases">
        <authorList>
            <person name="Alioto T."/>
            <person name="Alioto T."/>
            <person name="Gomez Garrido J."/>
        </authorList>
    </citation>
    <scope>NUCLEOTIDE SEQUENCE</scope>
</reference>
<keyword evidence="2" id="KW-1185">Reference proteome</keyword>
<protein>
    <submittedName>
        <fullName evidence="1">Uncharacterized protein</fullName>
    </submittedName>
</protein>
<evidence type="ECO:0000313" key="2">
    <source>
        <dbReference type="Proteomes" id="UP001178461"/>
    </source>
</evidence>